<evidence type="ECO:0000313" key="3">
    <source>
        <dbReference type="Proteomes" id="UP000281553"/>
    </source>
</evidence>
<dbReference type="AlphaFoldDB" id="A0A3P7LGE7"/>
<evidence type="ECO:0000313" key="2">
    <source>
        <dbReference type="EMBL" id="VDN09743.1"/>
    </source>
</evidence>
<accession>A0A3P7LGE7</accession>
<evidence type="ECO:0000256" key="1">
    <source>
        <dbReference type="ARBA" id="ARBA00022441"/>
    </source>
</evidence>
<dbReference type="SMART" id="SM00612">
    <property type="entry name" value="Kelch"/>
    <property type="match status" value="2"/>
</dbReference>
<dbReference type="Gene3D" id="2.120.10.80">
    <property type="entry name" value="Kelch-type beta propeller"/>
    <property type="match status" value="1"/>
</dbReference>
<dbReference type="Proteomes" id="UP000281553">
    <property type="component" value="Unassembled WGS sequence"/>
</dbReference>
<dbReference type="OrthoDB" id="6310210at2759"/>
<gene>
    <name evidence="2" type="ORF">DILT_LOCUS5574</name>
</gene>
<sequence length="214" mass="23884">MNIRKMKDIVTLLMDEDSYVPSTDSEFNELKNAIEVDRRPDKNGNAGCKGHGCCNITFLWPTKESIFVVGGKIPQHEGSTLVDELLVGEQLWREQAPLSGRRRDHAAAVIKVDDAAQQEGDEKLLIGVFGGCFKEGDTWTYLASCEVYEVSQNSITSSSLVINRWHKLPNLRQMRSGPAAASLPGANRVFVFGGRDDTHVYSSVEFCYLRANWE</sequence>
<protein>
    <submittedName>
        <fullName evidence="2">Uncharacterized protein</fullName>
    </submittedName>
</protein>
<name>A0A3P7LGE7_DIBLA</name>
<reference evidence="2 3" key="1">
    <citation type="submission" date="2018-11" db="EMBL/GenBank/DDBJ databases">
        <authorList>
            <consortium name="Pathogen Informatics"/>
        </authorList>
    </citation>
    <scope>NUCLEOTIDE SEQUENCE [LARGE SCALE GENOMIC DNA]</scope>
</reference>
<keyword evidence="3" id="KW-1185">Reference proteome</keyword>
<organism evidence="2 3">
    <name type="scientific">Dibothriocephalus latus</name>
    <name type="common">Fish tapeworm</name>
    <name type="synonym">Diphyllobothrium latum</name>
    <dbReference type="NCBI Taxonomy" id="60516"/>
    <lineage>
        <taxon>Eukaryota</taxon>
        <taxon>Metazoa</taxon>
        <taxon>Spiralia</taxon>
        <taxon>Lophotrochozoa</taxon>
        <taxon>Platyhelminthes</taxon>
        <taxon>Cestoda</taxon>
        <taxon>Eucestoda</taxon>
        <taxon>Diphyllobothriidea</taxon>
        <taxon>Diphyllobothriidae</taxon>
        <taxon>Dibothriocephalus</taxon>
    </lineage>
</organism>
<dbReference type="SUPFAM" id="SSF117281">
    <property type="entry name" value="Kelch motif"/>
    <property type="match status" value="1"/>
</dbReference>
<keyword evidence="1" id="KW-0880">Kelch repeat</keyword>
<dbReference type="EMBL" id="UYRU01047685">
    <property type="protein sequence ID" value="VDN09743.1"/>
    <property type="molecule type" value="Genomic_DNA"/>
</dbReference>
<proteinExistence type="predicted"/>
<dbReference type="InterPro" id="IPR015915">
    <property type="entry name" value="Kelch-typ_b-propeller"/>
</dbReference>
<dbReference type="InterPro" id="IPR006652">
    <property type="entry name" value="Kelch_1"/>
</dbReference>